<dbReference type="OrthoDB" id="10017101at2759"/>
<comment type="caution">
    <text evidence="4">The sequence shown here is derived from an EMBL/GenBank/DDBJ whole genome shotgun (WGS) entry which is preliminary data.</text>
</comment>
<accession>A0A2P5HPU6</accession>
<dbReference type="SUPFAM" id="SSF55347">
    <property type="entry name" value="Glyceraldehyde-3-phosphate dehydrogenase-like, C-terminal domain"/>
    <property type="match status" value="1"/>
</dbReference>
<evidence type="ECO:0000313" key="4">
    <source>
        <dbReference type="EMBL" id="POS72241.1"/>
    </source>
</evidence>
<proteinExistence type="predicted"/>
<dbReference type="STRING" id="158607.A0A2P5HPU6"/>
<evidence type="ECO:0000259" key="3">
    <source>
        <dbReference type="Pfam" id="PF13847"/>
    </source>
</evidence>
<dbReference type="Pfam" id="PF02894">
    <property type="entry name" value="GFO_IDH_MocA_C"/>
    <property type="match status" value="1"/>
</dbReference>
<dbReference type="AlphaFoldDB" id="A0A2P5HPU6"/>
<feature type="domain" description="Gfo/Idh/MocA-like oxidoreductase N-terminal" evidence="1">
    <location>
        <begin position="247"/>
        <end position="357"/>
    </location>
</feature>
<dbReference type="GO" id="GO:0000166">
    <property type="term" value="F:nucleotide binding"/>
    <property type="evidence" value="ECO:0007669"/>
    <property type="project" value="InterPro"/>
</dbReference>
<dbReference type="Pfam" id="PF01408">
    <property type="entry name" value="GFO_IDH_MocA"/>
    <property type="match status" value="1"/>
</dbReference>
<organism evidence="4 5">
    <name type="scientific">Diaporthe helianthi</name>
    <dbReference type="NCBI Taxonomy" id="158607"/>
    <lineage>
        <taxon>Eukaryota</taxon>
        <taxon>Fungi</taxon>
        <taxon>Dikarya</taxon>
        <taxon>Ascomycota</taxon>
        <taxon>Pezizomycotina</taxon>
        <taxon>Sordariomycetes</taxon>
        <taxon>Sordariomycetidae</taxon>
        <taxon>Diaporthales</taxon>
        <taxon>Diaporthaceae</taxon>
        <taxon>Diaporthe</taxon>
    </lineage>
</organism>
<dbReference type="InterPro" id="IPR036291">
    <property type="entry name" value="NAD(P)-bd_dom_sf"/>
</dbReference>
<sequence>MAVPRPSKYTVPTGKDNNVSLVISEASCAAEGLHLVTWSSAFLLSKELHKLQIDRAQLKDATTGYSILELGAGTGLTGIAAAAVWGGSALLTDLPTIVPGVQVNADLNKEAIAAYGGKVGCGTLDWKNPEKIYLHAATSSETGQATIEINDETAFPVIVTADTMYTEDHPQLVSQTILKCLRRTKDARAVVMYAMRIAYIDHIREFWELMEAGGLVAVQEGRAEIDLKDWDDEKLHEWMAAASQPTIRIAIIGSGLIGPRHAKAVIQTPDASLHCIVDPSSGGESVASDLGTAYYPSITHMLASQSDKPDAAIVCTPNKTHADLSKELLSAGIHVLCEKPLSVDTSSGESLLEVAETYPSLHLLTGHHRRFNAYAVATKRILKSKTHSIGQITAISGLWALYKPQSYFDPPTEWHRSGESGGPVWINLIHEIDILHYLLDSRIVRVAAFETLKTRSHDAEEGAAMILHFDNGVVGTFLLGDAVVSPHAFEMGTGENPVIPRTGEDVYRIFGTDGTLSVPDLRRSFYGVAGGRGKSWNNELSEVIETLEAWLTEEERTKVPFELHIAHFVRVMREHEKPVCSGEDGLAAVRVAGAVREALRTGRVVDVLGMATAQEKATYTHGHHASVVNSHARRTAQDSAAFLLPHLRPHHTILDIGCGPGTITADLAELVPQGKVTGVDAVEAVLERARAHVAGRSNNITNCTFEVADANALPYPDASFDVVFCHQVLQHVQDPVGVLREMRRVGKPGGVVAAREADYKSFAWFPEPEGLDEWLGAYRKTARLCGGQPDAGRYVRQWAKQAGYNTDEVHMSSGFSSWYYTGEAARAFGESWADRALKSDFAGEFLKHGLGSQHDLDWISATWKQWAAEEGNLIVIPNGEILYKLPK</sequence>
<dbReference type="InParanoid" id="A0A2P5HPU6"/>
<gene>
    <name evidence="4" type="ORF">DHEL01_v209364</name>
</gene>
<name>A0A2P5HPU6_DIAHE</name>
<dbReference type="Pfam" id="PF10294">
    <property type="entry name" value="Methyltransf_16"/>
    <property type="match status" value="1"/>
</dbReference>
<dbReference type="Pfam" id="PF13847">
    <property type="entry name" value="Methyltransf_31"/>
    <property type="match status" value="1"/>
</dbReference>
<dbReference type="Gene3D" id="3.40.50.720">
    <property type="entry name" value="NAD(P)-binding Rossmann-like Domain"/>
    <property type="match status" value="1"/>
</dbReference>
<dbReference type="InterPro" id="IPR051450">
    <property type="entry name" value="Gfo/Idh/MocA_Oxidoreductases"/>
</dbReference>
<dbReference type="InterPro" id="IPR000683">
    <property type="entry name" value="Gfo/Idh/MocA-like_OxRdtase_N"/>
</dbReference>
<dbReference type="InterPro" id="IPR025714">
    <property type="entry name" value="Methyltranfer_dom"/>
</dbReference>
<dbReference type="CDD" id="cd02440">
    <property type="entry name" value="AdoMet_MTases"/>
    <property type="match status" value="1"/>
</dbReference>
<dbReference type="InterPro" id="IPR004104">
    <property type="entry name" value="Gfo/Idh/MocA-like_OxRdtase_C"/>
</dbReference>
<evidence type="ECO:0000259" key="2">
    <source>
        <dbReference type="Pfam" id="PF02894"/>
    </source>
</evidence>
<dbReference type="Gene3D" id="3.40.50.150">
    <property type="entry name" value="Vaccinia Virus protein VP39"/>
    <property type="match status" value="2"/>
</dbReference>
<dbReference type="EMBL" id="MAVT02001049">
    <property type="protein sequence ID" value="POS72241.1"/>
    <property type="molecule type" value="Genomic_DNA"/>
</dbReference>
<dbReference type="Proteomes" id="UP000094444">
    <property type="component" value="Unassembled WGS sequence"/>
</dbReference>
<keyword evidence="5" id="KW-1185">Reference proteome</keyword>
<feature type="domain" description="Gfo/Idh/MocA-like oxidoreductase C-terminal" evidence="2">
    <location>
        <begin position="386"/>
        <end position="607"/>
    </location>
</feature>
<feature type="domain" description="Methyltransferase" evidence="3">
    <location>
        <begin position="650"/>
        <end position="758"/>
    </location>
</feature>
<dbReference type="PANTHER" id="PTHR43377">
    <property type="entry name" value="BILIVERDIN REDUCTASE A"/>
    <property type="match status" value="1"/>
</dbReference>
<dbReference type="InterPro" id="IPR029063">
    <property type="entry name" value="SAM-dependent_MTases_sf"/>
</dbReference>
<dbReference type="SUPFAM" id="SSF53335">
    <property type="entry name" value="S-adenosyl-L-methionine-dependent methyltransferases"/>
    <property type="match status" value="2"/>
</dbReference>
<reference evidence="4" key="1">
    <citation type="submission" date="2017-09" db="EMBL/GenBank/DDBJ databases">
        <title>Polyketide synthases of a Diaporthe helianthi virulent isolate.</title>
        <authorList>
            <person name="Baroncelli R."/>
        </authorList>
    </citation>
    <scope>NUCLEOTIDE SEQUENCE [LARGE SCALE GENOMIC DNA]</scope>
    <source>
        <strain evidence="4">7/96</strain>
    </source>
</reference>
<evidence type="ECO:0000259" key="1">
    <source>
        <dbReference type="Pfam" id="PF01408"/>
    </source>
</evidence>
<dbReference type="SUPFAM" id="SSF51735">
    <property type="entry name" value="NAD(P)-binding Rossmann-fold domains"/>
    <property type="match status" value="1"/>
</dbReference>
<dbReference type="InterPro" id="IPR019410">
    <property type="entry name" value="Methyltransf_16"/>
</dbReference>
<dbReference type="Gene3D" id="3.30.360.10">
    <property type="entry name" value="Dihydrodipicolinate Reductase, domain 2"/>
    <property type="match status" value="1"/>
</dbReference>
<evidence type="ECO:0008006" key="6">
    <source>
        <dbReference type="Google" id="ProtNLM"/>
    </source>
</evidence>
<dbReference type="PANTHER" id="PTHR43377:SF1">
    <property type="entry name" value="BILIVERDIN REDUCTASE A"/>
    <property type="match status" value="1"/>
</dbReference>
<dbReference type="GO" id="GO:0008757">
    <property type="term" value="F:S-adenosylmethionine-dependent methyltransferase activity"/>
    <property type="evidence" value="ECO:0007669"/>
    <property type="project" value="UniProtKB-ARBA"/>
</dbReference>
<protein>
    <recommendedName>
        <fullName evidence="6">Methyltransferase domain-containing protein</fullName>
    </recommendedName>
</protein>
<evidence type="ECO:0000313" key="5">
    <source>
        <dbReference type="Proteomes" id="UP000094444"/>
    </source>
</evidence>